<dbReference type="Pfam" id="PF03004">
    <property type="entry name" value="Transposase_24"/>
    <property type="match status" value="1"/>
</dbReference>
<keyword evidence="2" id="KW-1185">Reference proteome</keyword>
<dbReference type="AlphaFoldDB" id="A0ABD1NKW8"/>
<dbReference type="InterPro" id="IPR004252">
    <property type="entry name" value="Probable_transposase_24"/>
</dbReference>
<dbReference type="PANTHER" id="PTHR33144">
    <property type="entry name" value="OS10G0409366 PROTEIN-RELATED"/>
    <property type="match status" value="1"/>
</dbReference>
<proteinExistence type="predicted"/>
<evidence type="ECO:0000313" key="2">
    <source>
        <dbReference type="Proteomes" id="UP001603857"/>
    </source>
</evidence>
<dbReference type="Proteomes" id="UP001603857">
    <property type="component" value="Unassembled WGS sequence"/>
</dbReference>
<comment type="caution">
    <text evidence="1">The sequence shown here is derived from an EMBL/GenBank/DDBJ whole genome shotgun (WGS) entry which is preliminary data.</text>
</comment>
<sequence>MAMAKQRAGYLHLLKKCLSLNQGCFMDENVVFPLVQLLYDLSTSVQVFNLVVDALSHEDANFNSHKTLQNLSAGCFMDEKVVFPLVQLLYDLSTSVQLCLSLLPGTYSAFIGPCLDIFLHFSLMHSFPMEVKVCWVRVAEVDEEEVDVVGVRVYFEEFEDTLPVKLKEKVGADFWDYAQEIVPLSLHFLYIVRIYLVLKIQPRKLNQRVNSLGFLMMQASSTVTGEASAQRYCKLTLGRKWAAHSQNLWNELYDPTKTKNEIISNVPTGIDITQWAHFVTYRLKPETLLPSRGKLYIETHKRKDASFVNDAANAIAEQIEVGLAQSTTNESEVSPNDVVGRVLGPEHSGRVRCMGLGAAPTNSFRNIRLRLSDLSLASSSTATSSSCFNVW</sequence>
<protein>
    <submittedName>
        <fullName evidence="1">Uncharacterized protein</fullName>
    </submittedName>
</protein>
<accession>A0ABD1NKW8</accession>
<dbReference type="PANTHER" id="PTHR33144:SF45">
    <property type="entry name" value="TRANSPOSASE TNP1_EN_SPM-LIKE DOMAIN-CONTAINING PROTEIN"/>
    <property type="match status" value="1"/>
</dbReference>
<name>A0ABD1NKW8_9FABA</name>
<evidence type="ECO:0000313" key="1">
    <source>
        <dbReference type="EMBL" id="KAL2347780.1"/>
    </source>
</evidence>
<gene>
    <name evidence="1" type="ORF">Fmac_001780</name>
</gene>
<organism evidence="1 2">
    <name type="scientific">Flemingia macrophylla</name>
    <dbReference type="NCBI Taxonomy" id="520843"/>
    <lineage>
        <taxon>Eukaryota</taxon>
        <taxon>Viridiplantae</taxon>
        <taxon>Streptophyta</taxon>
        <taxon>Embryophyta</taxon>
        <taxon>Tracheophyta</taxon>
        <taxon>Spermatophyta</taxon>
        <taxon>Magnoliopsida</taxon>
        <taxon>eudicotyledons</taxon>
        <taxon>Gunneridae</taxon>
        <taxon>Pentapetalae</taxon>
        <taxon>rosids</taxon>
        <taxon>fabids</taxon>
        <taxon>Fabales</taxon>
        <taxon>Fabaceae</taxon>
        <taxon>Papilionoideae</taxon>
        <taxon>50 kb inversion clade</taxon>
        <taxon>NPAAA clade</taxon>
        <taxon>indigoferoid/millettioid clade</taxon>
        <taxon>Phaseoleae</taxon>
        <taxon>Flemingia</taxon>
    </lineage>
</organism>
<reference evidence="1 2" key="1">
    <citation type="submission" date="2024-08" db="EMBL/GenBank/DDBJ databases">
        <title>Insights into the chromosomal genome structure of Flemingia macrophylla.</title>
        <authorList>
            <person name="Ding Y."/>
            <person name="Zhao Y."/>
            <person name="Bi W."/>
            <person name="Wu M."/>
            <person name="Zhao G."/>
            <person name="Gong Y."/>
            <person name="Li W."/>
            <person name="Zhang P."/>
        </authorList>
    </citation>
    <scope>NUCLEOTIDE SEQUENCE [LARGE SCALE GENOMIC DNA]</scope>
    <source>
        <strain evidence="1">DYQJB</strain>
        <tissue evidence="1">Leaf</tissue>
    </source>
</reference>
<dbReference type="EMBL" id="JBGMDY010000001">
    <property type="protein sequence ID" value="KAL2347780.1"/>
    <property type="molecule type" value="Genomic_DNA"/>
</dbReference>